<dbReference type="InterPro" id="IPR006419">
    <property type="entry name" value="NMN_transpt_PnuC"/>
</dbReference>
<feature type="transmembrane region" description="Helical" evidence="10">
    <location>
        <begin position="113"/>
        <end position="130"/>
    </location>
</feature>
<dbReference type="AlphaFoldDB" id="A0AAW9R2L7"/>
<keyword evidence="9 10" id="KW-0472">Membrane</keyword>
<evidence type="ECO:0000256" key="5">
    <source>
        <dbReference type="ARBA" id="ARBA00022448"/>
    </source>
</evidence>
<dbReference type="Proteomes" id="UP001364472">
    <property type="component" value="Unassembled WGS sequence"/>
</dbReference>
<keyword evidence="8 10" id="KW-1133">Transmembrane helix</keyword>
<evidence type="ECO:0000256" key="9">
    <source>
        <dbReference type="ARBA" id="ARBA00023136"/>
    </source>
</evidence>
<evidence type="ECO:0000256" key="3">
    <source>
        <dbReference type="ARBA" id="ARBA00006669"/>
    </source>
</evidence>
<dbReference type="NCBIfam" id="TIGR01528">
    <property type="entry name" value="NMN_trans_PnuC"/>
    <property type="match status" value="1"/>
</dbReference>
<dbReference type="GO" id="GO:0034257">
    <property type="term" value="F:nicotinamide riboside transmembrane transporter activity"/>
    <property type="evidence" value="ECO:0007669"/>
    <property type="project" value="InterPro"/>
</dbReference>
<evidence type="ECO:0000313" key="11">
    <source>
        <dbReference type="EMBL" id="MEJ1248647.1"/>
    </source>
</evidence>
<comment type="subcellular location">
    <subcellularLocation>
        <location evidence="2">Cell membrane</location>
        <topology evidence="2">Multi-pass membrane protein</topology>
    </subcellularLocation>
</comment>
<comment type="similarity">
    <text evidence="3">Belongs to the nicotinamide ribonucleoside (NR) uptake permease (TC 4.B.1) family.</text>
</comment>
<feature type="transmembrane region" description="Helical" evidence="10">
    <location>
        <begin position="137"/>
        <end position="154"/>
    </location>
</feature>
<feature type="transmembrane region" description="Helical" evidence="10">
    <location>
        <begin position="50"/>
        <end position="68"/>
    </location>
</feature>
<gene>
    <name evidence="11" type="primary">pnuC</name>
    <name evidence="11" type="ORF">WB794_03020</name>
</gene>
<dbReference type="EMBL" id="JBBDHC010000003">
    <property type="protein sequence ID" value="MEJ1248647.1"/>
    <property type="molecule type" value="Genomic_DNA"/>
</dbReference>
<keyword evidence="12" id="KW-1185">Reference proteome</keyword>
<dbReference type="PANTHER" id="PTHR36122:SF2">
    <property type="entry name" value="NICOTINAMIDE RIBOSIDE TRANSPORTER PNUC"/>
    <property type="match status" value="1"/>
</dbReference>
<comment type="caution">
    <text evidence="11">The sequence shown here is derived from an EMBL/GenBank/DDBJ whole genome shotgun (WGS) entry which is preliminary data.</text>
</comment>
<dbReference type="PANTHER" id="PTHR36122">
    <property type="entry name" value="NICOTINAMIDE RIBOSIDE TRANSPORTER PNUC"/>
    <property type="match status" value="1"/>
</dbReference>
<feature type="transmembrane region" description="Helical" evidence="10">
    <location>
        <begin position="160"/>
        <end position="179"/>
    </location>
</feature>
<reference evidence="11 12" key="1">
    <citation type="journal article" date="2016" name="Antonie Van Leeuwenhoek">
        <title>Denitratimonas tolerans gen. nov., sp. nov., a denitrifying bacterium isolated from a bioreactor for tannery wastewater treatment.</title>
        <authorList>
            <person name="Han S.I."/>
            <person name="Kim J.O."/>
            <person name="Lee Y.R."/>
            <person name="Ekpeghere K.I."/>
            <person name="Koh S.C."/>
            <person name="Whang K.S."/>
        </authorList>
    </citation>
    <scope>NUCLEOTIDE SEQUENCE [LARGE SCALE GENOMIC DNA]</scope>
    <source>
        <strain evidence="11 12">KACC 17565</strain>
    </source>
</reference>
<evidence type="ECO:0000256" key="10">
    <source>
        <dbReference type="SAM" id="Phobius"/>
    </source>
</evidence>
<feature type="transmembrane region" description="Helical" evidence="10">
    <location>
        <begin position="25"/>
        <end position="44"/>
    </location>
</feature>
<evidence type="ECO:0000256" key="7">
    <source>
        <dbReference type="ARBA" id="ARBA00022692"/>
    </source>
</evidence>
<sequence length="192" mass="21479">MNPIEILAAVLSALGVWLMARRRPWAWPIGLVSVLIYAWVFIEVRLYSDALLQGAFAAMLVYGWSRWLRNLGEDGRVRIAPLPLPRAALHLVIGALGALALGAFMAHFTNADLPWLDAALAAFSLVAQWWQARRHTAAWWLWIGVDVIYIGMYLHKDLQVTAMLYALFLGLAASGLRQWQRAARASGMDARE</sequence>
<name>A0AAW9R2L7_9GAMM</name>
<keyword evidence="5" id="KW-0813">Transport</keyword>
<keyword evidence="6" id="KW-1003">Cell membrane</keyword>
<dbReference type="Pfam" id="PF04973">
    <property type="entry name" value="NMN_transporter"/>
    <property type="match status" value="1"/>
</dbReference>
<evidence type="ECO:0000313" key="12">
    <source>
        <dbReference type="Proteomes" id="UP001364472"/>
    </source>
</evidence>
<feature type="transmembrane region" description="Helical" evidence="10">
    <location>
        <begin position="88"/>
        <end position="107"/>
    </location>
</feature>
<proteinExistence type="inferred from homology"/>
<evidence type="ECO:0000256" key="8">
    <source>
        <dbReference type="ARBA" id="ARBA00022989"/>
    </source>
</evidence>
<comment type="function">
    <text evidence="1">Required for nicotinamide riboside transport across the inner membrane.</text>
</comment>
<evidence type="ECO:0000256" key="2">
    <source>
        <dbReference type="ARBA" id="ARBA00004651"/>
    </source>
</evidence>
<keyword evidence="7 10" id="KW-0812">Transmembrane</keyword>
<protein>
    <recommendedName>
        <fullName evidence="4">Nicotinamide riboside transporter PnuC</fullName>
    </recommendedName>
</protein>
<dbReference type="RefSeq" id="WP_337334366.1">
    <property type="nucleotide sequence ID" value="NZ_JBBDHC010000003.1"/>
</dbReference>
<evidence type="ECO:0000256" key="6">
    <source>
        <dbReference type="ARBA" id="ARBA00022475"/>
    </source>
</evidence>
<dbReference type="GO" id="GO:0005886">
    <property type="term" value="C:plasma membrane"/>
    <property type="evidence" value="ECO:0007669"/>
    <property type="project" value="UniProtKB-SubCell"/>
</dbReference>
<evidence type="ECO:0000256" key="1">
    <source>
        <dbReference type="ARBA" id="ARBA00002672"/>
    </source>
</evidence>
<accession>A0AAW9R2L7</accession>
<organism evidence="11 12">
    <name type="scientific">Denitratimonas tolerans</name>
    <dbReference type="NCBI Taxonomy" id="1338420"/>
    <lineage>
        <taxon>Bacteria</taxon>
        <taxon>Pseudomonadati</taxon>
        <taxon>Pseudomonadota</taxon>
        <taxon>Gammaproteobacteria</taxon>
        <taxon>Lysobacterales</taxon>
        <taxon>Lysobacteraceae</taxon>
        <taxon>Denitratimonas</taxon>
    </lineage>
</organism>
<evidence type="ECO:0000256" key="4">
    <source>
        <dbReference type="ARBA" id="ARBA00017522"/>
    </source>
</evidence>